<keyword evidence="12" id="KW-1185">Reference proteome</keyword>
<dbReference type="AlphaFoldDB" id="A0A317K5T3"/>
<keyword evidence="5" id="KW-0547">Nucleotide-binding</keyword>
<dbReference type="RefSeq" id="WP_109945075.1">
    <property type="nucleotide sequence ID" value="NZ_QGGF01000693.1"/>
</dbReference>
<evidence type="ECO:0000256" key="1">
    <source>
        <dbReference type="ARBA" id="ARBA00004202"/>
    </source>
</evidence>
<feature type="region of interest" description="Disordered" evidence="9">
    <location>
        <begin position="508"/>
        <end position="532"/>
    </location>
</feature>
<evidence type="ECO:0000256" key="4">
    <source>
        <dbReference type="ARBA" id="ARBA00022737"/>
    </source>
</evidence>
<reference evidence="12" key="1">
    <citation type="submission" date="2018-05" db="EMBL/GenBank/DDBJ databases">
        <title>Micromonospora globispora sp. nov. and Micromonospora rugosa sp. nov., isolated from marine sediment.</title>
        <authorList>
            <person name="Carro L."/>
            <person name="Aysel V."/>
            <person name="Cetin D."/>
            <person name="Igual J.M."/>
            <person name="Klenk H.-P."/>
            <person name="Trujillo M.E."/>
            <person name="Sahin N."/>
        </authorList>
    </citation>
    <scope>NUCLEOTIDE SEQUENCE [LARGE SCALE GENOMIC DNA]</scope>
    <source>
        <strain evidence="12">S2904</strain>
    </source>
</reference>
<evidence type="ECO:0000313" key="12">
    <source>
        <dbReference type="Proteomes" id="UP000245683"/>
    </source>
</evidence>
<dbReference type="SUPFAM" id="SSF52540">
    <property type="entry name" value="P-loop containing nucleoside triphosphate hydrolases"/>
    <property type="match status" value="2"/>
</dbReference>
<dbReference type="InterPro" id="IPR017871">
    <property type="entry name" value="ABC_transporter-like_CS"/>
</dbReference>
<keyword evidence="7" id="KW-1278">Translocase</keyword>
<accession>A0A317K5T3</accession>
<keyword evidence="3" id="KW-1003">Cell membrane</keyword>
<keyword evidence="2" id="KW-0813">Transport</keyword>
<evidence type="ECO:0000313" key="11">
    <source>
        <dbReference type="EMBL" id="PWU47694.1"/>
    </source>
</evidence>
<proteinExistence type="predicted"/>
<dbReference type="GO" id="GO:0005886">
    <property type="term" value="C:plasma membrane"/>
    <property type="evidence" value="ECO:0007669"/>
    <property type="project" value="UniProtKB-SubCell"/>
</dbReference>
<dbReference type="PANTHER" id="PTHR43790">
    <property type="entry name" value="CARBOHYDRATE TRANSPORT ATP-BINDING PROTEIN MG119-RELATED"/>
    <property type="match status" value="1"/>
</dbReference>
<dbReference type="InterPro" id="IPR027417">
    <property type="entry name" value="P-loop_NTPase"/>
</dbReference>
<keyword evidence="6 11" id="KW-0067">ATP-binding</keyword>
<dbReference type="InterPro" id="IPR050107">
    <property type="entry name" value="ABC_carbohydrate_import_ATPase"/>
</dbReference>
<dbReference type="PANTHER" id="PTHR43790:SF9">
    <property type="entry name" value="GALACTOFURANOSE TRANSPORTER ATP-BINDING PROTEIN YTFR"/>
    <property type="match status" value="1"/>
</dbReference>
<gene>
    <name evidence="11" type="ORF">DLJ46_13830</name>
</gene>
<organism evidence="11 12">
    <name type="scientific">Micromonospora globispora</name>
    <dbReference type="NCBI Taxonomy" id="1450148"/>
    <lineage>
        <taxon>Bacteria</taxon>
        <taxon>Bacillati</taxon>
        <taxon>Actinomycetota</taxon>
        <taxon>Actinomycetes</taxon>
        <taxon>Micromonosporales</taxon>
        <taxon>Micromonosporaceae</taxon>
        <taxon>Micromonospora</taxon>
    </lineage>
</organism>
<keyword evidence="4" id="KW-0677">Repeat</keyword>
<dbReference type="CDD" id="cd03216">
    <property type="entry name" value="ABC_Carb_Monos_I"/>
    <property type="match status" value="1"/>
</dbReference>
<protein>
    <submittedName>
        <fullName evidence="11">Sugar ABC transporter ATP-binding protein</fullName>
    </submittedName>
</protein>
<dbReference type="Pfam" id="PF00005">
    <property type="entry name" value="ABC_tran"/>
    <property type="match status" value="2"/>
</dbReference>
<dbReference type="Proteomes" id="UP000245683">
    <property type="component" value="Unassembled WGS sequence"/>
</dbReference>
<feature type="domain" description="ABC transporter" evidence="10">
    <location>
        <begin position="20"/>
        <end position="256"/>
    </location>
</feature>
<dbReference type="CDD" id="cd03215">
    <property type="entry name" value="ABC_Carb_Monos_II"/>
    <property type="match status" value="1"/>
</dbReference>
<evidence type="ECO:0000256" key="9">
    <source>
        <dbReference type="SAM" id="MobiDB-lite"/>
    </source>
</evidence>
<dbReference type="SMART" id="SM00382">
    <property type="entry name" value="AAA"/>
    <property type="match status" value="2"/>
</dbReference>
<evidence type="ECO:0000256" key="2">
    <source>
        <dbReference type="ARBA" id="ARBA00022448"/>
    </source>
</evidence>
<dbReference type="Gene3D" id="3.40.50.300">
    <property type="entry name" value="P-loop containing nucleotide triphosphate hydrolases"/>
    <property type="match status" value="2"/>
</dbReference>
<dbReference type="InterPro" id="IPR003593">
    <property type="entry name" value="AAA+_ATPase"/>
</dbReference>
<keyword evidence="8" id="KW-0472">Membrane</keyword>
<feature type="domain" description="ABC transporter" evidence="10">
    <location>
        <begin position="257"/>
        <end position="511"/>
    </location>
</feature>
<evidence type="ECO:0000256" key="6">
    <source>
        <dbReference type="ARBA" id="ARBA00022840"/>
    </source>
</evidence>
<evidence type="ECO:0000256" key="8">
    <source>
        <dbReference type="ARBA" id="ARBA00023136"/>
    </source>
</evidence>
<dbReference type="EMBL" id="QGSV01000180">
    <property type="protein sequence ID" value="PWU47694.1"/>
    <property type="molecule type" value="Genomic_DNA"/>
</dbReference>
<dbReference type="FunFam" id="3.40.50.300:FF:000127">
    <property type="entry name" value="Ribose import ATP-binding protein RbsA"/>
    <property type="match status" value="1"/>
</dbReference>
<dbReference type="InterPro" id="IPR003439">
    <property type="entry name" value="ABC_transporter-like_ATP-bd"/>
</dbReference>
<evidence type="ECO:0000256" key="5">
    <source>
        <dbReference type="ARBA" id="ARBA00022741"/>
    </source>
</evidence>
<feature type="compositionally biased region" description="Low complexity" evidence="9">
    <location>
        <begin position="514"/>
        <end position="532"/>
    </location>
</feature>
<dbReference type="PROSITE" id="PS50893">
    <property type="entry name" value="ABC_TRANSPORTER_2"/>
    <property type="match status" value="2"/>
</dbReference>
<evidence type="ECO:0000259" key="10">
    <source>
        <dbReference type="PROSITE" id="PS50893"/>
    </source>
</evidence>
<name>A0A317K5T3_9ACTN</name>
<dbReference type="PROSITE" id="PS00211">
    <property type="entry name" value="ABC_TRANSPORTER_1"/>
    <property type="match status" value="1"/>
</dbReference>
<dbReference type="GO" id="GO:0005524">
    <property type="term" value="F:ATP binding"/>
    <property type="evidence" value="ECO:0007669"/>
    <property type="project" value="UniProtKB-KW"/>
</dbReference>
<comment type="subcellular location">
    <subcellularLocation>
        <location evidence="1">Cell membrane</location>
        <topology evidence="1">Peripheral membrane protein</topology>
    </subcellularLocation>
</comment>
<comment type="caution">
    <text evidence="11">The sequence shown here is derived from an EMBL/GenBank/DDBJ whole genome shotgun (WGS) entry which is preliminary data.</text>
</comment>
<dbReference type="GO" id="GO:0016887">
    <property type="term" value="F:ATP hydrolysis activity"/>
    <property type="evidence" value="ECO:0007669"/>
    <property type="project" value="InterPro"/>
</dbReference>
<evidence type="ECO:0000256" key="3">
    <source>
        <dbReference type="ARBA" id="ARBA00022475"/>
    </source>
</evidence>
<dbReference type="OrthoDB" id="39350at2"/>
<sequence length="532" mass="56300">MTTADTRSDPSTPATLPSVLRLTGIDKRYGGVHALRGVDFELARGEVHALVGENGAGKSTLIKIVSGAESPDAGEIEIDGQALPTGSTTSALSAGIATVYQESQLFGELTVAENVFIGRELRRAGIVERGRQHEAVVKLLERVGLDAAVADVRVADLSVAEQQLVSIAKAFASEPRILILDEPSAILTDREIDTLFEAVRRMRDSGVAVIYISHRLDELAQITDRVTVLRDGRVVASRPTRELTVRAVAELMVGHTLETDQVRRTVPDVEPALAVTSLGRRGVFADVELALRPGEVVALYGLIGSGAASIARALYGIDPADSGIIRINGQEVNLRSPADAVRHGMTMLPANRKVQGVFSSKSIAFNISSAHLRLLSRGGLWVDRGRERSVARDFIKRIAIKAPGPATLVGNLSGGNQQKVVLARQLVERPHILLLEEPTQGVDVGAKDEIHRIIVELADAGSAVLVVSSDLPEVLQVADRVLVVRAGRIVAAFDRGARQADVLAAAAGDGGPGTVDDSSTANTASTTEVTAP</sequence>
<evidence type="ECO:0000256" key="7">
    <source>
        <dbReference type="ARBA" id="ARBA00022967"/>
    </source>
</evidence>